<dbReference type="SUPFAM" id="SSF56436">
    <property type="entry name" value="C-type lectin-like"/>
    <property type="match status" value="1"/>
</dbReference>
<reference evidence="4" key="1">
    <citation type="submission" date="2016-07" db="EMBL/GenBank/DDBJ databases">
        <title>Phaeobacter portensis sp. nov., a tropodithietic acid producing bacterium isolated from a German harbor.</title>
        <authorList>
            <person name="Freese H.M."/>
            <person name="Bunk B."/>
            <person name="Breider S."/>
            <person name="Brinkhoff T."/>
        </authorList>
    </citation>
    <scope>NUCLEOTIDE SEQUENCE [LARGE SCALE GENOMIC DNA]</scope>
    <source>
        <strain evidence="4">P97</strain>
    </source>
</reference>
<dbReference type="OrthoDB" id="3078267at2"/>
<dbReference type="Gene3D" id="3.10.100.10">
    <property type="entry name" value="Mannose-Binding Protein A, subunit A"/>
    <property type="match status" value="1"/>
</dbReference>
<gene>
    <name evidence="3" type="ORF">PhaeoP97_00520</name>
</gene>
<organism evidence="3 4">
    <name type="scientific">Phaeobacter porticola</name>
    <dbReference type="NCBI Taxonomy" id="1844006"/>
    <lineage>
        <taxon>Bacteria</taxon>
        <taxon>Pseudomonadati</taxon>
        <taxon>Pseudomonadota</taxon>
        <taxon>Alphaproteobacteria</taxon>
        <taxon>Rhodobacterales</taxon>
        <taxon>Roseobacteraceae</taxon>
        <taxon>Phaeobacter</taxon>
    </lineage>
</organism>
<feature type="chain" id="PRO_5012046650" description="Lectin" evidence="2">
    <location>
        <begin position="24"/>
        <end position="216"/>
    </location>
</feature>
<name>A0A1L3I1F4_9RHOB</name>
<keyword evidence="2" id="KW-0732">Signal</keyword>
<evidence type="ECO:0000313" key="3">
    <source>
        <dbReference type="EMBL" id="APG45965.1"/>
    </source>
</evidence>
<feature type="region of interest" description="Disordered" evidence="1">
    <location>
        <begin position="161"/>
        <end position="184"/>
    </location>
</feature>
<dbReference type="KEGG" id="php:PhaeoP97_00520"/>
<sequence precursor="true">MTFTKAVLLAVPLLVGTAPLTSAQDTSMSFFVTSVGSGKGGDLGGLDGADAHCASLAQAAGVTGKTWRAYLSTQEDGKRGISARDRIGSGPWHNAKGVQIAANLDELHLSPNIVKSTGLDESGNLVNGRGDSPNVHDLLTGTMADGTAYFPRVTEDKTCSNWTSSGEGSATVGHHDRHGGGNTSWNAAHDTRGCSMEALASTGGAGLFMCFAENDG</sequence>
<feature type="signal peptide" evidence="2">
    <location>
        <begin position="1"/>
        <end position="23"/>
    </location>
</feature>
<proteinExistence type="predicted"/>
<accession>A0A1L3I1F4</accession>
<evidence type="ECO:0008006" key="5">
    <source>
        <dbReference type="Google" id="ProtNLM"/>
    </source>
</evidence>
<dbReference type="InterPro" id="IPR016187">
    <property type="entry name" value="CTDL_fold"/>
</dbReference>
<dbReference type="EMBL" id="CP016364">
    <property type="protein sequence ID" value="APG45965.1"/>
    <property type="molecule type" value="Genomic_DNA"/>
</dbReference>
<dbReference type="Proteomes" id="UP000183859">
    <property type="component" value="Chromosome"/>
</dbReference>
<protein>
    <recommendedName>
        <fullName evidence="5">Lectin</fullName>
    </recommendedName>
</protein>
<dbReference type="InterPro" id="IPR016186">
    <property type="entry name" value="C-type_lectin-like/link_sf"/>
</dbReference>
<evidence type="ECO:0000256" key="2">
    <source>
        <dbReference type="SAM" id="SignalP"/>
    </source>
</evidence>
<evidence type="ECO:0000256" key="1">
    <source>
        <dbReference type="SAM" id="MobiDB-lite"/>
    </source>
</evidence>
<keyword evidence="4" id="KW-1185">Reference proteome</keyword>
<evidence type="ECO:0000313" key="4">
    <source>
        <dbReference type="Proteomes" id="UP000183859"/>
    </source>
</evidence>
<dbReference type="AlphaFoldDB" id="A0A1L3I1F4"/>
<dbReference type="RefSeq" id="WP_072503748.1">
    <property type="nucleotide sequence ID" value="NZ_CP016364.1"/>
</dbReference>